<reference evidence="5 6" key="1">
    <citation type="submission" date="2007-06" db="EMBL/GenBank/DDBJ databases">
        <authorList>
            <person name="Shimkets L."/>
            <person name="Ferriera S."/>
            <person name="Johnson J."/>
            <person name="Kravitz S."/>
            <person name="Beeson K."/>
            <person name="Sutton G."/>
            <person name="Rogers Y.-H."/>
            <person name="Friedman R."/>
            <person name="Frazier M."/>
            <person name="Venter J.C."/>
        </authorList>
    </citation>
    <scope>NUCLEOTIDE SEQUENCE [LARGE SCALE GENOMIC DNA]</scope>
    <source>
        <strain evidence="5 6">SIR-1</strain>
    </source>
</reference>
<dbReference type="SUPFAM" id="SSF54197">
    <property type="entry name" value="HIT-like"/>
    <property type="match status" value="1"/>
</dbReference>
<dbReference type="GO" id="GO:0003824">
    <property type="term" value="F:catalytic activity"/>
    <property type="evidence" value="ECO:0007669"/>
    <property type="project" value="InterPro"/>
</dbReference>
<feature type="domain" description="HIT" evidence="4">
    <location>
        <begin position="6"/>
        <end position="114"/>
    </location>
</feature>
<comment type="caution">
    <text evidence="5">The sequence shown here is derived from an EMBL/GenBank/DDBJ whole genome shotgun (WGS) entry which is preliminary data.</text>
</comment>
<evidence type="ECO:0000256" key="3">
    <source>
        <dbReference type="PROSITE-ProRule" id="PRU00464"/>
    </source>
</evidence>
<dbReference type="GO" id="GO:0009117">
    <property type="term" value="P:nucleotide metabolic process"/>
    <property type="evidence" value="ECO:0007669"/>
    <property type="project" value="TreeGrafter"/>
</dbReference>
<keyword evidence="6" id="KW-1185">Reference proteome</keyword>
<dbReference type="InterPro" id="IPR036265">
    <property type="entry name" value="HIT-like_sf"/>
</dbReference>
<organism evidence="5 6">
    <name type="scientific">Plesiocystis pacifica SIR-1</name>
    <dbReference type="NCBI Taxonomy" id="391625"/>
    <lineage>
        <taxon>Bacteria</taxon>
        <taxon>Pseudomonadati</taxon>
        <taxon>Myxococcota</taxon>
        <taxon>Polyangia</taxon>
        <taxon>Nannocystales</taxon>
        <taxon>Nannocystaceae</taxon>
        <taxon>Plesiocystis</taxon>
    </lineage>
</organism>
<dbReference type="eggNOG" id="COG0537">
    <property type="taxonomic scope" value="Bacteria"/>
</dbReference>
<accession>A6G534</accession>
<evidence type="ECO:0000259" key="4">
    <source>
        <dbReference type="PROSITE" id="PS51084"/>
    </source>
</evidence>
<dbReference type="OrthoDB" id="9784774at2"/>
<feature type="active site" description="Tele-AMP-histidine intermediate" evidence="1">
    <location>
        <position position="100"/>
    </location>
</feature>
<dbReference type="PROSITE" id="PS51084">
    <property type="entry name" value="HIT_2"/>
    <property type="match status" value="1"/>
</dbReference>
<dbReference type="PANTHER" id="PTHR46648">
    <property type="entry name" value="HIT FAMILY PROTEIN 1"/>
    <property type="match status" value="1"/>
</dbReference>
<evidence type="ECO:0000313" key="5">
    <source>
        <dbReference type="EMBL" id="EDM78946.1"/>
    </source>
</evidence>
<evidence type="ECO:0000256" key="1">
    <source>
        <dbReference type="PIRSR" id="PIRSR601310-1"/>
    </source>
</evidence>
<dbReference type="EMBL" id="ABCS01000024">
    <property type="protein sequence ID" value="EDM78946.1"/>
    <property type="molecule type" value="Genomic_DNA"/>
</dbReference>
<dbReference type="InterPro" id="IPR001310">
    <property type="entry name" value="Histidine_triad_HIT"/>
</dbReference>
<dbReference type="PRINTS" id="PR00332">
    <property type="entry name" value="HISTRIAD"/>
</dbReference>
<name>A6G534_9BACT</name>
<dbReference type="PANTHER" id="PTHR46648:SF1">
    <property type="entry name" value="ADENOSINE 5'-MONOPHOSPHORAMIDASE HNT1"/>
    <property type="match status" value="1"/>
</dbReference>
<dbReference type="AlphaFoldDB" id="A6G534"/>
<evidence type="ECO:0000256" key="2">
    <source>
        <dbReference type="PIRSR" id="PIRSR601310-3"/>
    </source>
</evidence>
<gene>
    <name evidence="5" type="ORF">PPSIR1_06878</name>
</gene>
<dbReference type="Proteomes" id="UP000005801">
    <property type="component" value="Unassembled WGS sequence"/>
</dbReference>
<dbReference type="InterPro" id="IPR039384">
    <property type="entry name" value="HINT"/>
</dbReference>
<dbReference type="RefSeq" id="WP_006971833.1">
    <property type="nucleotide sequence ID" value="NZ_ABCS01000024.1"/>
</dbReference>
<dbReference type="Gene3D" id="3.30.428.10">
    <property type="entry name" value="HIT-like"/>
    <property type="match status" value="1"/>
</dbReference>
<evidence type="ECO:0000313" key="6">
    <source>
        <dbReference type="Proteomes" id="UP000005801"/>
    </source>
</evidence>
<dbReference type="InterPro" id="IPR011146">
    <property type="entry name" value="HIT-like"/>
</dbReference>
<dbReference type="InterPro" id="IPR019808">
    <property type="entry name" value="Histidine_triad_CS"/>
</dbReference>
<dbReference type="Pfam" id="PF01230">
    <property type="entry name" value="HIT"/>
    <property type="match status" value="1"/>
</dbReference>
<protein>
    <submittedName>
        <fullName evidence="5">HIT-family protein</fullName>
    </submittedName>
</protein>
<dbReference type="STRING" id="391625.PPSIR1_06878"/>
<dbReference type="CDD" id="cd01277">
    <property type="entry name" value="HINT_subgroup"/>
    <property type="match status" value="1"/>
</dbReference>
<dbReference type="PROSITE" id="PS00892">
    <property type="entry name" value="HIT_1"/>
    <property type="match status" value="1"/>
</dbReference>
<proteinExistence type="predicted"/>
<sequence length="141" mass="15225">MSQGTVFDKILDGELPCHRVYEDDQVLAFLDIAPLAPGHTLVIPKQRRAFLHELDDEVAAALGRALPRVARAVMAATGVPEYNVLQNNGSSAHQAVFHVHFHIIPRVGEHGLGVGWVPGQLDGEEARRLLGAMHASLASEA</sequence>
<feature type="short sequence motif" description="Histidine triad motif" evidence="2 3">
    <location>
        <begin position="98"/>
        <end position="102"/>
    </location>
</feature>